<evidence type="ECO:0000313" key="2">
    <source>
        <dbReference type="EMBL" id="KAG0447372.1"/>
    </source>
</evidence>
<dbReference type="Proteomes" id="UP000639772">
    <property type="component" value="Unassembled WGS sequence"/>
</dbReference>
<feature type="compositionally biased region" description="Basic and acidic residues" evidence="1">
    <location>
        <begin position="85"/>
        <end position="100"/>
    </location>
</feature>
<evidence type="ECO:0000313" key="3">
    <source>
        <dbReference type="Proteomes" id="UP000639772"/>
    </source>
</evidence>
<organism evidence="2 3">
    <name type="scientific">Vanilla planifolia</name>
    <name type="common">Vanilla</name>
    <dbReference type="NCBI Taxonomy" id="51239"/>
    <lineage>
        <taxon>Eukaryota</taxon>
        <taxon>Viridiplantae</taxon>
        <taxon>Streptophyta</taxon>
        <taxon>Embryophyta</taxon>
        <taxon>Tracheophyta</taxon>
        <taxon>Spermatophyta</taxon>
        <taxon>Magnoliopsida</taxon>
        <taxon>Liliopsida</taxon>
        <taxon>Asparagales</taxon>
        <taxon>Orchidaceae</taxon>
        <taxon>Vanilloideae</taxon>
        <taxon>Vanilleae</taxon>
        <taxon>Vanilla</taxon>
    </lineage>
</organism>
<name>A0A835PB97_VANPL</name>
<dbReference type="EMBL" id="JADCNM010000467">
    <property type="protein sequence ID" value="KAG0447372.1"/>
    <property type="molecule type" value="Genomic_DNA"/>
</dbReference>
<reference evidence="2 3" key="1">
    <citation type="journal article" date="2020" name="Nat. Food">
        <title>A phased Vanilla planifolia genome enables genetic improvement of flavour and production.</title>
        <authorList>
            <person name="Hasing T."/>
            <person name="Tang H."/>
            <person name="Brym M."/>
            <person name="Khazi F."/>
            <person name="Huang T."/>
            <person name="Chambers A.H."/>
        </authorList>
    </citation>
    <scope>NUCLEOTIDE SEQUENCE [LARGE SCALE GENOMIC DNA]</scope>
    <source>
        <tissue evidence="2">Leaf</tissue>
    </source>
</reference>
<accession>A0A835PB97</accession>
<feature type="region of interest" description="Disordered" evidence="1">
    <location>
        <begin position="12"/>
        <end position="31"/>
    </location>
</feature>
<sequence>MKLWPHWSLAVERSPRSTTNSRQIEQDANALPLRSSARSSFSRFISSAAPKQRINLLALRLPILRRISEPSADFHFPAKPNPGVRTDRKGRERLQDDEGL</sequence>
<protein>
    <submittedName>
        <fullName evidence="2">Uncharacterized protein</fullName>
    </submittedName>
</protein>
<feature type="region of interest" description="Disordered" evidence="1">
    <location>
        <begin position="72"/>
        <end position="100"/>
    </location>
</feature>
<evidence type="ECO:0000256" key="1">
    <source>
        <dbReference type="SAM" id="MobiDB-lite"/>
    </source>
</evidence>
<comment type="caution">
    <text evidence="2">The sequence shown here is derived from an EMBL/GenBank/DDBJ whole genome shotgun (WGS) entry which is preliminary data.</text>
</comment>
<gene>
    <name evidence="2" type="ORF">HPP92_028363</name>
</gene>
<proteinExistence type="predicted"/>
<dbReference type="AlphaFoldDB" id="A0A835PB97"/>